<organism evidence="1 2">
    <name type="scientific">Ilyodon furcidens</name>
    <name type="common">goldbreast splitfin</name>
    <dbReference type="NCBI Taxonomy" id="33524"/>
    <lineage>
        <taxon>Eukaryota</taxon>
        <taxon>Metazoa</taxon>
        <taxon>Chordata</taxon>
        <taxon>Craniata</taxon>
        <taxon>Vertebrata</taxon>
        <taxon>Euteleostomi</taxon>
        <taxon>Actinopterygii</taxon>
        <taxon>Neopterygii</taxon>
        <taxon>Teleostei</taxon>
        <taxon>Neoteleostei</taxon>
        <taxon>Acanthomorphata</taxon>
        <taxon>Ovalentaria</taxon>
        <taxon>Atherinomorphae</taxon>
        <taxon>Cyprinodontiformes</taxon>
        <taxon>Goodeidae</taxon>
        <taxon>Ilyodon</taxon>
    </lineage>
</organism>
<reference evidence="1 2" key="1">
    <citation type="submission" date="2021-06" db="EMBL/GenBank/DDBJ databases">
        <authorList>
            <person name="Palmer J.M."/>
        </authorList>
    </citation>
    <scope>NUCLEOTIDE SEQUENCE [LARGE SCALE GENOMIC DNA]</scope>
    <source>
        <strain evidence="2">if_2019</strain>
        <tissue evidence="1">Muscle</tissue>
    </source>
</reference>
<name>A0ABV0UC91_9TELE</name>
<proteinExistence type="predicted"/>
<accession>A0ABV0UC91</accession>
<gene>
    <name evidence="1" type="ORF">ILYODFUR_038386</name>
</gene>
<evidence type="ECO:0000313" key="2">
    <source>
        <dbReference type="Proteomes" id="UP001482620"/>
    </source>
</evidence>
<dbReference type="EMBL" id="JAHRIQ010067374">
    <property type="protein sequence ID" value="MEQ2242671.1"/>
    <property type="molecule type" value="Genomic_DNA"/>
</dbReference>
<comment type="caution">
    <text evidence="1">The sequence shown here is derived from an EMBL/GenBank/DDBJ whole genome shotgun (WGS) entry which is preliminary data.</text>
</comment>
<dbReference type="InterPro" id="IPR029063">
    <property type="entry name" value="SAM-dependent_MTases_sf"/>
</dbReference>
<evidence type="ECO:0000313" key="1">
    <source>
        <dbReference type="EMBL" id="MEQ2242671.1"/>
    </source>
</evidence>
<keyword evidence="2" id="KW-1185">Reference proteome</keyword>
<protein>
    <submittedName>
        <fullName evidence="1">Uncharacterized protein</fullName>
    </submittedName>
</protein>
<dbReference type="Proteomes" id="UP001482620">
    <property type="component" value="Unassembled WGS sequence"/>
</dbReference>
<dbReference type="Gene3D" id="3.40.50.150">
    <property type="entry name" value="Vaccinia Virus protein VP39"/>
    <property type="match status" value="1"/>
</dbReference>
<sequence>EAVTHVGGFIPAFHLPRTQFCKKTPTGIMGSPLKSLVHDDERYQKSFHLFLERSSEHQCMRDFIHNKLPDILS</sequence>
<feature type="non-terminal residue" evidence="1">
    <location>
        <position position="1"/>
    </location>
</feature>
<feature type="non-terminal residue" evidence="1">
    <location>
        <position position="73"/>
    </location>
</feature>